<feature type="compositionally biased region" description="Basic and acidic residues" evidence="1">
    <location>
        <begin position="56"/>
        <end position="77"/>
    </location>
</feature>
<evidence type="ECO:0000256" key="1">
    <source>
        <dbReference type="SAM" id="MobiDB-lite"/>
    </source>
</evidence>
<keyword evidence="3" id="KW-1185">Reference proteome</keyword>
<feature type="compositionally biased region" description="Basic and acidic residues" evidence="1">
    <location>
        <begin position="1"/>
        <end position="19"/>
    </location>
</feature>
<reference evidence="2 3" key="1">
    <citation type="submission" date="2022-03" db="EMBL/GenBank/DDBJ databases">
        <authorList>
            <person name="Nunn A."/>
            <person name="Chopra R."/>
            <person name="Nunn A."/>
            <person name="Contreras Garrido A."/>
        </authorList>
    </citation>
    <scope>NUCLEOTIDE SEQUENCE [LARGE SCALE GENOMIC DNA]</scope>
</reference>
<evidence type="ECO:0000313" key="3">
    <source>
        <dbReference type="Proteomes" id="UP000836841"/>
    </source>
</evidence>
<evidence type="ECO:0000313" key="2">
    <source>
        <dbReference type="EMBL" id="CAH2069223.1"/>
    </source>
</evidence>
<gene>
    <name evidence="2" type="ORF">TAV2_LOCUS21639</name>
</gene>
<feature type="region of interest" description="Disordered" evidence="1">
    <location>
        <begin position="205"/>
        <end position="234"/>
    </location>
</feature>
<feature type="region of interest" description="Disordered" evidence="1">
    <location>
        <begin position="97"/>
        <end position="126"/>
    </location>
</feature>
<sequence length="249" mass="28098">MNGKEDFQMENTKETEKSSADTGVSLLDSNDTCLVNLSEKMHCYDELSQGNKRKERATADIVKHREKDHGSDLEDQKMPTLICADDLQNKTLEAIPNMEEANKEKKEPAEIKKAGEGSHKEKPGLVCTDEELEKWSTQPVTNLDAFVEYEFEERDFKPLESVGECEGYYNEVPLSPQESSNMVVVGQLQVQRTDITLDEEVMQEDGMSLSDLESDLHEEGQGCTSDLDKDPNQELFDDILSDLAKELKP</sequence>
<dbReference type="EMBL" id="OU466862">
    <property type="protein sequence ID" value="CAH2069223.1"/>
    <property type="molecule type" value="Genomic_DNA"/>
</dbReference>
<feature type="region of interest" description="Disordered" evidence="1">
    <location>
        <begin position="46"/>
        <end position="79"/>
    </location>
</feature>
<protein>
    <submittedName>
        <fullName evidence="2">Uncharacterized protein</fullName>
    </submittedName>
</protein>
<dbReference type="AlphaFoldDB" id="A0AAU9SPT5"/>
<name>A0AAU9SPT5_THLAR</name>
<feature type="region of interest" description="Disordered" evidence="1">
    <location>
        <begin position="1"/>
        <end position="26"/>
    </location>
</feature>
<feature type="compositionally biased region" description="Basic and acidic residues" evidence="1">
    <location>
        <begin position="100"/>
        <end position="123"/>
    </location>
</feature>
<proteinExistence type="predicted"/>
<feature type="compositionally biased region" description="Basic and acidic residues" evidence="1">
    <location>
        <begin position="214"/>
        <end position="232"/>
    </location>
</feature>
<dbReference type="Proteomes" id="UP000836841">
    <property type="component" value="Chromosome 6"/>
</dbReference>
<organism evidence="2 3">
    <name type="scientific">Thlaspi arvense</name>
    <name type="common">Field penny-cress</name>
    <dbReference type="NCBI Taxonomy" id="13288"/>
    <lineage>
        <taxon>Eukaryota</taxon>
        <taxon>Viridiplantae</taxon>
        <taxon>Streptophyta</taxon>
        <taxon>Embryophyta</taxon>
        <taxon>Tracheophyta</taxon>
        <taxon>Spermatophyta</taxon>
        <taxon>Magnoliopsida</taxon>
        <taxon>eudicotyledons</taxon>
        <taxon>Gunneridae</taxon>
        <taxon>Pentapetalae</taxon>
        <taxon>rosids</taxon>
        <taxon>malvids</taxon>
        <taxon>Brassicales</taxon>
        <taxon>Brassicaceae</taxon>
        <taxon>Thlaspideae</taxon>
        <taxon>Thlaspi</taxon>
    </lineage>
</organism>
<accession>A0AAU9SPT5</accession>